<accession>A0A0D7AE23</accession>
<sequence length="410" mass="44129">MLGYHQTPAISDGYNFPRAKTPARALRNRAENAGVLLTKGKSPVKAEARILGDGGGKKPALKSAAGEQKTSVLGDKTPFPNRVQMQTYSPLLDSLKIKKPVFMEANTTLDMGCTPPDSVLRPSSTRRHSRPPRSVNRSFQTPANKGNYWDVPDISFGDADCLAQQTVEETEDDDEVEYAPPKPKDSPYCPPFDFDIPDYKVLGAEVLRVAQSFPYDDSQQQPEIWDIKIEPCICDLPISEECEDDIDDPFYSVRKSKAPKTQSGLPRRGVPAAIANASRSRPVSVAGTNAARVGSMPRPATSASVRAPASRVRASSVQTRATPAKATSVVTSKAAPTTQLKSRAPSRAATTNASRAPSRAATISRAASRNAAPSARRPTSSSPFHQAASAPPLNGLKFDDDGYDDFLFSV</sequence>
<feature type="compositionally biased region" description="Low complexity" evidence="1">
    <location>
        <begin position="353"/>
        <end position="383"/>
    </location>
</feature>
<feature type="region of interest" description="Disordered" evidence="1">
    <location>
        <begin position="168"/>
        <end position="189"/>
    </location>
</feature>
<feature type="compositionally biased region" description="Acidic residues" evidence="1">
    <location>
        <begin position="168"/>
        <end position="177"/>
    </location>
</feature>
<dbReference type="AlphaFoldDB" id="A0A0D7AE23"/>
<feature type="compositionally biased region" description="Low complexity" evidence="1">
    <location>
        <begin position="297"/>
        <end position="317"/>
    </location>
</feature>
<proteinExistence type="predicted"/>
<evidence type="ECO:0000313" key="2">
    <source>
        <dbReference type="EMBL" id="KIY48664.1"/>
    </source>
</evidence>
<feature type="compositionally biased region" description="Polar residues" evidence="1">
    <location>
        <begin position="328"/>
        <end position="341"/>
    </location>
</feature>
<name>A0A0D7AE23_9AGAR</name>
<gene>
    <name evidence="2" type="ORF">FISHEDRAFT_58756</name>
</gene>
<dbReference type="Proteomes" id="UP000054144">
    <property type="component" value="Unassembled WGS sequence"/>
</dbReference>
<feature type="region of interest" description="Disordered" evidence="1">
    <location>
        <begin position="113"/>
        <end position="145"/>
    </location>
</feature>
<feature type="compositionally biased region" description="Polar residues" evidence="1">
    <location>
        <begin position="135"/>
        <end position="144"/>
    </location>
</feature>
<evidence type="ECO:0000313" key="3">
    <source>
        <dbReference type="Proteomes" id="UP000054144"/>
    </source>
</evidence>
<evidence type="ECO:0000256" key="1">
    <source>
        <dbReference type="SAM" id="MobiDB-lite"/>
    </source>
</evidence>
<keyword evidence="3" id="KW-1185">Reference proteome</keyword>
<dbReference type="OrthoDB" id="3266915at2759"/>
<feature type="region of interest" description="Disordered" evidence="1">
    <location>
        <begin position="49"/>
        <end position="78"/>
    </location>
</feature>
<protein>
    <submittedName>
        <fullName evidence="2">Uncharacterized protein</fullName>
    </submittedName>
</protein>
<feature type="region of interest" description="Disordered" evidence="1">
    <location>
        <begin position="255"/>
        <end position="399"/>
    </location>
</feature>
<dbReference type="EMBL" id="KN881823">
    <property type="protein sequence ID" value="KIY48664.1"/>
    <property type="molecule type" value="Genomic_DNA"/>
</dbReference>
<organism evidence="2 3">
    <name type="scientific">Fistulina hepatica ATCC 64428</name>
    <dbReference type="NCBI Taxonomy" id="1128425"/>
    <lineage>
        <taxon>Eukaryota</taxon>
        <taxon>Fungi</taxon>
        <taxon>Dikarya</taxon>
        <taxon>Basidiomycota</taxon>
        <taxon>Agaricomycotina</taxon>
        <taxon>Agaricomycetes</taxon>
        <taxon>Agaricomycetidae</taxon>
        <taxon>Agaricales</taxon>
        <taxon>Fistulinaceae</taxon>
        <taxon>Fistulina</taxon>
    </lineage>
</organism>
<reference evidence="2 3" key="1">
    <citation type="journal article" date="2015" name="Fungal Genet. Biol.">
        <title>Evolution of novel wood decay mechanisms in Agaricales revealed by the genome sequences of Fistulina hepatica and Cylindrobasidium torrendii.</title>
        <authorList>
            <person name="Floudas D."/>
            <person name="Held B.W."/>
            <person name="Riley R."/>
            <person name="Nagy L.G."/>
            <person name="Koehler G."/>
            <person name="Ransdell A.S."/>
            <person name="Younus H."/>
            <person name="Chow J."/>
            <person name="Chiniquy J."/>
            <person name="Lipzen A."/>
            <person name="Tritt A."/>
            <person name="Sun H."/>
            <person name="Haridas S."/>
            <person name="LaButti K."/>
            <person name="Ohm R.A."/>
            <person name="Kues U."/>
            <person name="Blanchette R.A."/>
            <person name="Grigoriev I.V."/>
            <person name="Minto R.E."/>
            <person name="Hibbett D.S."/>
        </authorList>
    </citation>
    <scope>NUCLEOTIDE SEQUENCE [LARGE SCALE GENOMIC DNA]</scope>
    <source>
        <strain evidence="2 3">ATCC 64428</strain>
    </source>
</reference>